<name>A0A9W9DDC1_9AGAR</name>
<gene>
    <name evidence="2" type="ORF">C8J55DRAFT_553319</name>
</gene>
<dbReference type="EMBL" id="JANVFS010000069">
    <property type="protein sequence ID" value="KAJ4463603.1"/>
    <property type="molecule type" value="Genomic_DNA"/>
</dbReference>
<dbReference type="AlphaFoldDB" id="A0A9W9DDC1"/>
<proteinExistence type="predicted"/>
<accession>A0A9W9DDC1</accession>
<evidence type="ECO:0000256" key="1">
    <source>
        <dbReference type="SAM" id="MobiDB-lite"/>
    </source>
</evidence>
<feature type="compositionally biased region" description="Polar residues" evidence="1">
    <location>
        <begin position="1"/>
        <end position="11"/>
    </location>
</feature>
<reference evidence="2" key="1">
    <citation type="submission" date="2022-08" db="EMBL/GenBank/DDBJ databases">
        <authorList>
            <consortium name="DOE Joint Genome Institute"/>
            <person name="Min B."/>
            <person name="Riley R."/>
            <person name="Sierra-Patev S."/>
            <person name="Naranjo-Ortiz M."/>
            <person name="Looney B."/>
            <person name="Konkel Z."/>
            <person name="Slot J.C."/>
            <person name="Sakamoto Y."/>
            <person name="Steenwyk J.L."/>
            <person name="Rokas A."/>
            <person name="Carro J."/>
            <person name="Camarero S."/>
            <person name="Ferreira P."/>
            <person name="Molpeceres G."/>
            <person name="Ruiz-Duenas F.J."/>
            <person name="Serrano A."/>
            <person name="Henrissat B."/>
            <person name="Drula E."/>
            <person name="Hughes K.W."/>
            <person name="Mata J.L."/>
            <person name="Ishikawa N.K."/>
            <person name="Vargas-Isla R."/>
            <person name="Ushijima S."/>
            <person name="Smith C.A."/>
            <person name="Ahrendt S."/>
            <person name="Andreopoulos W."/>
            <person name="He G."/>
            <person name="Labutti K."/>
            <person name="Lipzen A."/>
            <person name="Ng V."/>
            <person name="Sandor L."/>
            <person name="Barry K."/>
            <person name="Martinez A.T."/>
            <person name="Xiao Y."/>
            <person name="Gibbons J.G."/>
            <person name="Terashima K."/>
            <person name="Hibbett D.S."/>
            <person name="Grigoriev I.V."/>
        </authorList>
    </citation>
    <scope>NUCLEOTIDE SEQUENCE</scope>
    <source>
        <strain evidence="2">Sp2 HRB7682 ss15</strain>
    </source>
</reference>
<feature type="region of interest" description="Disordered" evidence="1">
    <location>
        <begin position="1"/>
        <end position="44"/>
    </location>
</feature>
<reference evidence="2" key="2">
    <citation type="journal article" date="2023" name="Proc. Natl. Acad. Sci. U.S.A.">
        <title>A global phylogenomic analysis of the shiitake genus Lentinula.</title>
        <authorList>
            <person name="Sierra-Patev S."/>
            <person name="Min B."/>
            <person name="Naranjo-Ortiz M."/>
            <person name="Looney B."/>
            <person name="Konkel Z."/>
            <person name="Slot J.C."/>
            <person name="Sakamoto Y."/>
            <person name="Steenwyk J.L."/>
            <person name="Rokas A."/>
            <person name="Carro J."/>
            <person name="Camarero S."/>
            <person name="Ferreira P."/>
            <person name="Molpeceres G."/>
            <person name="Ruiz-Duenas F.J."/>
            <person name="Serrano A."/>
            <person name="Henrissat B."/>
            <person name="Drula E."/>
            <person name="Hughes K.W."/>
            <person name="Mata J.L."/>
            <person name="Ishikawa N.K."/>
            <person name="Vargas-Isla R."/>
            <person name="Ushijima S."/>
            <person name="Smith C.A."/>
            <person name="Donoghue J."/>
            <person name="Ahrendt S."/>
            <person name="Andreopoulos W."/>
            <person name="He G."/>
            <person name="LaButti K."/>
            <person name="Lipzen A."/>
            <person name="Ng V."/>
            <person name="Riley R."/>
            <person name="Sandor L."/>
            <person name="Barry K."/>
            <person name="Martinez A.T."/>
            <person name="Xiao Y."/>
            <person name="Gibbons J.G."/>
            <person name="Terashima K."/>
            <person name="Grigoriev I.V."/>
            <person name="Hibbett D."/>
        </authorList>
    </citation>
    <scope>NUCLEOTIDE SEQUENCE</scope>
    <source>
        <strain evidence="2">Sp2 HRB7682 ss15</strain>
    </source>
</reference>
<comment type="caution">
    <text evidence="2">The sequence shown here is derived from an EMBL/GenBank/DDBJ whole genome shotgun (WGS) entry which is preliminary data.</text>
</comment>
<sequence>MFEYYSNQKIGSRSIPKHENDPTVSTYASFDSRVGNDSSLSSCDYQEKVDDDFTHPTMHPTPPPNSLEDCSMYHGHNSVQIFPNRRLPFLEPLMESSEDCSYGQHYSYEARTYLEVLEQSNDTYSYDVQSSNPAIPLPSYLNIPSRYDDKYCQLSNLTDDAYEKQQQEEYVFTTHYIAHEPMKVLSAFRYKGS</sequence>
<evidence type="ECO:0000313" key="3">
    <source>
        <dbReference type="Proteomes" id="UP001150238"/>
    </source>
</evidence>
<organism evidence="2 3">
    <name type="scientific">Lentinula lateritia</name>
    <dbReference type="NCBI Taxonomy" id="40482"/>
    <lineage>
        <taxon>Eukaryota</taxon>
        <taxon>Fungi</taxon>
        <taxon>Dikarya</taxon>
        <taxon>Basidiomycota</taxon>
        <taxon>Agaricomycotina</taxon>
        <taxon>Agaricomycetes</taxon>
        <taxon>Agaricomycetidae</taxon>
        <taxon>Agaricales</taxon>
        <taxon>Marasmiineae</taxon>
        <taxon>Omphalotaceae</taxon>
        <taxon>Lentinula</taxon>
    </lineage>
</organism>
<evidence type="ECO:0000313" key="2">
    <source>
        <dbReference type="EMBL" id="KAJ4463603.1"/>
    </source>
</evidence>
<dbReference type="Proteomes" id="UP001150238">
    <property type="component" value="Unassembled WGS sequence"/>
</dbReference>
<feature type="compositionally biased region" description="Polar residues" evidence="1">
    <location>
        <begin position="22"/>
        <end position="44"/>
    </location>
</feature>
<protein>
    <submittedName>
        <fullName evidence="2">Uncharacterized protein</fullName>
    </submittedName>
</protein>